<dbReference type="CDD" id="cd02232">
    <property type="entry name" value="cupin_ARD"/>
    <property type="match status" value="1"/>
</dbReference>
<protein>
    <recommendedName>
        <fullName evidence="9">Acireductone dioxygenase</fullName>
    </recommendedName>
    <alternativeName>
        <fullName evidence="9">1,2-dihydroxy-3-keto-5-methylthiopentene dioxygenase</fullName>
        <shortName evidence="9">DHK-MTPene dioxygenase</shortName>
    </alternativeName>
    <alternativeName>
        <fullName evidence="9">Acireductone dioxygenase (Fe(2+)-requiring)</fullName>
        <shortName evidence="9">ARD'</shortName>
        <shortName evidence="9">Fe-ARD</shortName>
        <ecNumber evidence="9">1.13.11.54</ecNumber>
    </alternativeName>
    <alternativeName>
        <fullName evidence="9">Acireductone dioxygenase (Ni(2+)-requiring)</fullName>
        <shortName evidence="9">ARD</shortName>
        <shortName evidence="9">Ni-ARD</shortName>
        <ecNumber evidence="9">1.13.11.53</ecNumber>
    </alternativeName>
</protein>
<proteinExistence type="inferred from homology"/>
<dbReference type="KEGG" id="salw:CP975_06495"/>
<dbReference type="EMBL" id="CP023695">
    <property type="protein sequence ID" value="QEV17197.1"/>
    <property type="molecule type" value="Genomic_DNA"/>
</dbReference>
<organism evidence="10 11">
    <name type="scientific">Streptomyces alboniger</name>
    <dbReference type="NCBI Taxonomy" id="132473"/>
    <lineage>
        <taxon>Bacteria</taxon>
        <taxon>Bacillati</taxon>
        <taxon>Actinomycetota</taxon>
        <taxon>Actinomycetes</taxon>
        <taxon>Kitasatosporales</taxon>
        <taxon>Streptomycetaceae</taxon>
        <taxon>Streptomyces</taxon>
        <taxon>Streptomyces aurantiacus group</taxon>
    </lineage>
</organism>
<evidence type="ECO:0000256" key="2">
    <source>
        <dbReference type="ARBA" id="ARBA00022596"/>
    </source>
</evidence>
<feature type="binding site" evidence="9">
    <location>
        <position position="105"/>
    </location>
    <ligand>
        <name>Ni(2+)</name>
        <dbReference type="ChEBI" id="CHEBI:49786"/>
    </ligand>
</feature>
<name>A0A5J6HJ44_STRAD</name>
<gene>
    <name evidence="9" type="primary">mtnD</name>
    <name evidence="10" type="ORF">CP975_06495</name>
</gene>
<dbReference type="EC" id="1.13.11.54" evidence="9"/>
<evidence type="ECO:0000256" key="3">
    <source>
        <dbReference type="ARBA" id="ARBA00022605"/>
    </source>
</evidence>
<feature type="binding site" evidence="9">
    <location>
        <position position="107"/>
    </location>
    <ligand>
        <name>Fe(2+)</name>
        <dbReference type="ChEBI" id="CHEBI:29033"/>
    </ligand>
</feature>
<dbReference type="UniPathway" id="UPA00904">
    <property type="reaction ID" value="UER00878"/>
</dbReference>
<evidence type="ECO:0000256" key="7">
    <source>
        <dbReference type="ARBA" id="ARBA00023004"/>
    </source>
</evidence>
<dbReference type="PANTHER" id="PTHR23418:SF0">
    <property type="entry name" value="ACIREDUCTONE DIOXYGENASE"/>
    <property type="match status" value="1"/>
</dbReference>
<comment type="pathway">
    <text evidence="9">Amino-acid biosynthesis; L-methionine biosynthesis via salvage pathway; L-methionine from S-methyl-5-thio-alpha-D-ribose 1-phosphate: step 5/6.</text>
</comment>
<keyword evidence="4 9" id="KW-0479">Metal-binding</keyword>
<dbReference type="GO" id="GO:0019284">
    <property type="term" value="P:L-methionine salvage from S-adenosylmethionine"/>
    <property type="evidence" value="ECO:0007669"/>
    <property type="project" value="InterPro"/>
</dbReference>
<evidence type="ECO:0000256" key="4">
    <source>
        <dbReference type="ARBA" id="ARBA00022723"/>
    </source>
</evidence>
<dbReference type="OrthoDB" id="9795636at2"/>
<feature type="binding site" evidence="9">
    <location>
        <position position="107"/>
    </location>
    <ligand>
        <name>Ni(2+)</name>
        <dbReference type="ChEBI" id="CHEBI:49786"/>
    </ligand>
</feature>
<dbReference type="InterPro" id="IPR011051">
    <property type="entry name" value="RmlC_Cupin_sf"/>
</dbReference>
<dbReference type="RefSeq" id="WP_055529828.1">
    <property type="nucleotide sequence ID" value="NZ_CP023695.1"/>
</dbReference>
<accession>A0A5J6HJ44</accession>
<evidence type="ECO:0000256" key="8">
    <source>
        <dbReference type="ARBA" id="ARBA00023167"/>
    </source>
</evidence>
<dbReference type="InterPro" id="IPR014710">
    <property type="entry name" value="RmlC-like_jellyroll"/>
</dbReference>
<dbReference type="AlphaFoldDB" id="A0A5J6HJ44"/>
<feature type="site" description="Important to generate the dianion" evidence="9">
    <location>
        <position position="114"/>
    </location>
</feature>
<keyword evidence="2 9" id="KW-0533">Nickel</keyword>
<evidence type="ECO:0000256" key="9">
    <source>
        <dbReference type="HAMAP-Rule" id="MF_01682"/>
    </source>
</evidence>
<evidence type="ECO:0000256" key="1">
    <source>
        <dbReference type="ARBA" id="ARBA00000428"/>
    </source>
</evidence>
<feature type="binding site" evidence="9">
    <location>
        <position position="150"/>
    </location>
    <ligand>
        <name>Ni(2+)</name>
        <dbReference type="ChEBI" id="CHEBI:49786"/>
    </ligand>
</feature>
<comment type="cofactor">
    <cofactor evidence="9">
        <name>Ni(2+)</name>
        <dbReference type="ChEBI" id="CHEBI:49786"/>
    </cofactor>
    <text evidence="9">Binds 1 nickel ion per monomer.</text>
</comment>
<comment type="cofactor">
    <cofactor evidence="9">
        <name>Fe(2+)</name>
        <dbReference type="ChEBI" id="CHEBI:29033"/>
    </cofactor>
    <text evidence="9">Binds 1 Fe(2+) cation per monomer.</text>
</comment>
<dbReference type="InterPro" id="IPR004313">
    <property type="entry name" value="ARD"/>
</dbReference>
<comment type="function">
    <text evidence="9">Catalyzes 2 different reactions between oxygene and the acireductone 1,2-dihydroxy-3-keto-5-methylthiopentene (DHK-MTPene) depending upon the metal bound in the active site. Fe-containing acireductone dioxygenase (Fe-ARD) produces formate and 2-keto-4-methylthiobutyrate (KMTB), the alpha-ketoacid precursor of methionine in the methionine recycle pathway. Ni-containing acireductone dioxygenase (Ni-ARD) produces methylthiopropionate, carbon monoxide and formate, and does not lie on the methionine recycle pathway.</text>
</comment>
<dbReference type="Gene3D" id="2.60.120.10">
    <property type="entry name" value="Jelly Rolls"/>
    <property type="match status" value="1"/>
</dbReference>
<keyword evidence="7 9" id="KW-0408">Iron</keyword>
<dbReference type="GO" id="GO:0010308">
    <property type="term" value="F:acireductone dioxygenase (Ni2+-requiring) activity"/>
    <property type="evidence" value="ECO:0007669"/>
    <property type="project" value="UniProtKB-UniRule"/>
</dbReference>
<dbReference type="EC" id="1.13.11.53" evidence="9"/>
<feature type="binding site" evidence="9">
    <location>
        <position position="112"/>
    </location>
    <ligand>
        <name>Ni(2+)</name>
        <dbReference type="ChEBI" id="CHEBI:49786"/>
    </ligand>
</feature>
<dbReference type="HAMAP" id="MF_01682">
    <property type="entry name" value="Salvage_MtnD"/>
    <property type="match status" value="1"/>
</dbReference>
<dbReference type="GO" id="GO:0019509">
    <property type="term" value="P:L-methionine salvage from methylthioadenosine"/>
    <property type="evidence" value="ECO:0007669"/>
    <property type="project" value="UniProtKB-UniRule"/>
</dbReference>
<comment type="catalytic activity">
    <reaction evidence="1 9">
        <text>1,2-dihydroxy-5-(methylsulfanyl)pent-1-en-3-one + O2 = 4-methylsulfanyl-2-oxobutanoate + formate + 2 H(+)</text>
        <dbReference type="Rhea" id="RHEA:24504"/>
        <dbReference type="ChEBI" id="CHEBI:15378"/>
        <dbReference type="ChEBI" id="CHEBI:15379"/>
        <dbReference type="ChEBI" id="CHEBI:15740"/>
        <dbReference type="ChEBI" id="CHEBI:16723"/>
        <dbReference type="ChEBI" id="CHEBI:49252"/>
        <dbReference type="EC" id="1.13.11.54"/>
    </reaction>
</comment>
<dbReference type="Pfam" id="PF03079">
    <property type="entry name" value="ARD"/>
    <property type="match status" value="1"/>
</dbReference>
<dbReference type="GO" id="GO:0010309">
    <property type="term" value="F:acireductone dioxygenase [iron(II)-requiring] activity"/>
    <property type="evidence" value="ECO:0007669"/>
    <property type="project" value="UniProtKB-UniRule"/>
</dbReference>
<keyword evidence="11" id="KW-1185">Reference proteome</keyword>
<reference evidence="10 11" key="1">
    <citation type="submission" date="2017-09" db="EMBL/GenBank/DDBJ databases">
        <authorList>
            <person name="Lee N."/>
            <person name="Cho B.-K."/>
        </authorList>
    </citation>
    <scope>NUCLEOTIDE SEQUENCE [LARGE SCALE GENOMIC DNA]</scope>
    <source>
        <strain evidence="10 11">ATCC 12461</strain>
    </source>
</reference>
<comment type="similarity">
    <text evidence="9">Belongs to the acireductone dioxygenase (ARD) family.</text>
</comment>
<dbReference type="SUPFAM" id="SSF51182">
    <property type="entry name" value="RmlC-like cupins"/>
    <property type="match status" value="1"/>
</dbReference>
<keyword evidence="8 9" id="KW-0486">Methionine biosynthesis</keyword>
<feature type="binding site" evidence="9">
    <location>
        <position position="112"/>
    </location>
    <ligand>
        <name>Fe(2+)</name>
        <dbReference type="ChEBI" id="CHEBI:29033"/>
    </ligand>
</feature>
<feature type="binding site" evidence="9">
    <location>
        <position position="150"/>
    </location>
    <ligand>
        <name>Fe(2+)</name>
        <dbReference type="ChEBI" id="CHEBI:29033"/>
    </ligand>
</feature>
<feature type="site" description="May play a role in transmitting local conformational changes" evidence="9">
    <location>
        <position position="110"/>
    </location>
</feature>
<evidence type="ECO:0000313" key="10">
    <source>
        <dbReference type="EMBL" id="QEV17197.1"/>
    </source>
</evidence>
<dbReference type="GO" id="GO:0016151">
    <property type="term" value="F:nickel cation binding"/>
    <property type="evidence" value="ECO:0007669"/>
    <property type="project" value="UniProtKB-UniRule"/>
</dbReference>
<evidence type="ECO:0000256" key="5">
    <source>
        <dbReference type="ARBA" id="ARBA00022964"/>
    </source>
</evidence>
<dbReference type="Proteomes" id="UP000326553">
    <property type="component" value="Chromosome"/>
</dbReference>
<comment type="catalytic activity">
    <reaction evidence="9">
        <text>1,2-dihydroxy-5-(methylsulfanyl)pent-1-en-3-one + O2 = 3-(methylsulfanyl)propanoate + CO + formate + 2 H(+)</text>
        <dbReference type="Rhea" id="RHEA:14161"/>
        <dbReference type="ChEBI" id="CHEBI:15378"/>
        <dbReference type="ChEBI" id="CHEBI:15379"/>
        <dbReference type="ChEBI" id="CHEBI:15740"/>
        <dbReference type="ChEBI" id="CHEBI:17245"/>
        <dbReference type="ChEBI" id="CHEBI:49016"/>
        <dbReference type="ChEBI" id="CHEBI:49252"/>
        <dbReference type="EC" id="1.13.11.53"/>
    </reaction>
</comment>
<sequence>MTLLTTWPEAGPETVVRRTSEPTEIAAALAPIGVRYEQWPVREDVPADADSDTVLAAYRTEIDKLNAEEGFRTVDVVALHPPADGADPEWPVKAAAARRKFLAEHTHDDDDEVRFFVAGAGIFYLHAAGEVHAVYCEKGDLLGVPRGTTHWFDMGTSPAFTAIRFFHEEDGWIGNFTGSPIADRFPDFDAIHAGYAGRAGQAGTAA</sequence>
<evidence type="ECO:0000256" key="6">
    <source>
        <dbReference type="ARBA" id="ARBA00023002"/>
    </source>
</evidence>
<comment type="subunit">
    <text evidence="9">Monomer.</text>
</comment>
<dbReference type="PANTHER" id="PTHR23418">
    <property type="entry name" value="ACIREDUCTONE DIOXYGENASE"/>
    <property type="match status" value="1"/>
</dbReference>
<dbReference type="InterPro" id="IPR023956">
    <property type="entry name" value="ARD_bac"/>
</dbReference>
<dbReference type="GO" id="GO:0005506">
    <property type="term" value="F:iron ion binding"/>
    <property type="evidence" value="ECO:0007669"/>
    <property type="project" value="UniProtKB-UniRule"/>
</dbReference>
<keyword evidence="5 9" id="KW-0223">Dioxygenase</keyword>
<keyword evidence="3 9" id="KW-0028">Amino-acid biosynthesis</keyword>
<feature type="binding site" evidence="9">
    <location>
        <position position="105"/>
    </location>
    <ligand>
        <name>Fe(2+)</name>
        <dbReference type="ChEBI" id="CHEBI:29033"/>
    </ligand>
</feature>
<feature type="site" description="May play a role in metal incorporation in vivo" evidence="9">
    <location>
        <position position="104"/>
    </location>
</feature>
<evidence type="ECO:0000313" key="11">
    <source>
        <dbReference type="Proteomes" id="UP000326553"/>
    </source>
</evidence>
<keyword evidence="6 9" id="KW-0560">Oxidoreductase</keyword>